<dbReference type="OrthoDB" id="9773293at2"/>
<dbReference type="InterPro" id="IPR029058">
    <property type="entry name" value="AB_hydrolase_fold"/>
</dbReference>
<dbReference type="Pfam" id="PF12697">
    <property type="entry name" value="Abhydrolase_6"/>
    <property type="match status" value="1"/>
</dbReference>
<evidence type="ECO:0000313" key="3">
    <source>
        <dbReference type="Proteomes" id="UP000321306"/>
    </source>
</evidence>
<dbReference type="Proteomes" id="UP000321306">
    <property type="component" value="Unassembled WGS sequence"/>
</dbReference>
<gene>
    <name evidence="2" type="ORF">DC3_16900</name>
</gene>
<dbReference type="AlphaFoldDB" id="A0A511MZK4"/>
<keyword evidence="3" id="KW-1185">Reference proteome</keyword>
<dbReference type="EMBL" id="BJXB01000006">
    <property type="protein sequence ID" value="GEM46055.1"/>
    <property type="molecule type" value="Genomic_DNA"/>
</dbReference>
<comment type="caution">
    <text evidence="2">The sequence shown here is derived from an EMBL/GenBank/DDBJ whole genome shotgun (WGS) entry which is preliminary data.</text>
</comment>
<name>A0A511MZK4_DEIC1</name>
<organism evidence="2 3">
    <name type="scientific">Deinococcus cellulosilyticus (strain DSM 18568 / NBRC 106333 / KACC 11606 / 5516J-15)</name>
    <dbReference type="NCBI Taxonomy" id="1223518"/>
    <lineage>
        <taxon>Bacteria</taxon>
        <taxon>Thermotogati</taxon>
        <taxon>Deinococcota</taxon>
        <taxon>Deinococci</taxon>
        <taxon>Deinococcales</taxon>
        <taxon>Deinococcaceae</taxon>
        <taxon>Deinococcus</taxon>
    </lineage>
</organism>
<protein>
    <recommendedName>
        <fullName evidence="1">AB hydrolase-1 domain-containing protein</fullName>
    </recommendedName>
</protein>
<accession>A0A511MZK4</accession>
<evidence type="ECO:0000313" key="2">
    <source>
        <dbReference type="EMBL" id="GEM46055.1"/>
    </source>
</evidence>
<sequence>MMSILWLHGWSFTPEVWKPLQDLLPEFTHHPISYQGCKTAQEMQQKVSDTIRDLAPDLVVAWSLGATLALGCPWIPRLVVVAGTLRFTDVWPERVLNQMIRQLHQDPERVLNAFRQHIGAPAPTRQELDAWPTDTLIAGLEVLRDTEQTLEPLPELLWIHGEKDPLVKPPAHLSRTDIPEAGHLPMLTHPEMLASLIMRFR</sequence>
<dbReference type="SUPFAM" id="SSF53474">
    <property type="entry name" value="alpha/beta-Hydrolases"/>
    <property type="match status" value="1"/>
</dbReference>
<dbReference type="RefSeq" id="WP_146883876.1">
    <property type="nucleotide sequence ID" value="NZ_BJXB01000006.1"/>
</dbReference>
<dbReference type="Gene3D" id="3.40.50.1820">
    <property type="entry name" value="alpha/beta hydrolase"/>
    <property type="match status" value="1"/>
</dbReference>
<reference evidence="2 3" key="1">
    <citation type="submission" date="2019-07" db="EMBL/GenBank/DDBJ databases">
        <title>Whole genome shotgun sequence of Deinococcus cellulosilyticus NBRC 106333.</title>
        <authorList>
            <person name="Hosoyama A."/>
            <person name="Uohara A."/>
            <person name="Ohji S."/>
            <person name="Ichikawa N."/>
        </authorList>
    </citation>
    <scope>NUCLEOTIDE SEQUENCE [LARGE SCALE GENOMIC DNA]</scope>
    <source>
        <strain evidence="2 3">NBRC 106333</strain>
    </source>
</reference>
<evidence type="ECO:0000259" key="1">
    <source>
        <dbReference type="Pfam" id="PF12697"/>
    </source>
</evidence>
<feature type="domain" description="AB hydrolase-1" evidence="1">
    <location>
        <begin position="4"/>
        <end position="194"/>
    </location>
</feature>
<dbReference type="InterPro" id="IPR000073">
    <property type="entry name" value="AB_hydrolase_1"/>
</dbReference>
<proteinExistence type="predicted"/>